<organism evidence="1 2">
    <name type="scientific">Mesomycoplasma conjunctivae (strain ATCC 25834 / NCTC 10147 / HRC/581)</name>
    <name type="common">Mycoplasma conjunctivae</name>
    <dbReference type="NCBI Taxonomy" id="572263"/>
    <lineage>
        <taxon>Bacteria</taxon>
        <taxon>Bacillati</taxon>
        <taxon>Mycoplasmatota</taxon>
        <taxon>Mycoplasmoidales</taxon>
        <taxon>Metamycoplasmataceae</taxon>
        <taxon>Mesomycoplasma</taxon>
    </lineage>
</organism>
<protein>
    <submittedName>
        <fullName evidence="1">Uncharacterized protein</fullName>
    </submittedName>
</protein>
<dbReference type="KEGG" id="mco:MCJ_003560"/>
<evidence type="ECO:0000313" key="1">
    <source>
        <dbReference type="EMBL" id="CAT05045.1"/>
    </source>
</evidence>
<dbReference type="eggNOG" id="ENOG5031Z25">
    <property type="taxonomic scope" value="Bacteria"/>
</dbReference>
<dbReference type="HOGENOM" id="CLU_421997_0_0_14"/>
<dbReference type="EMBL" id="FM864216">
    <property type="protein sequence ID" value="CAT05045.1"/>
    <property type="molecule type" value="Genomic_DNA"/>
</dbReference>
<keyword evidence="2" id="KW-1185">Reference proteome</keyword>
<reference evidence="2" key="1">
    <citation type="journal article" date="2009" name="BMC Bioinformatics">
        <title>The Mycoplasma conjunctivae genome sequencing, annotation and analysis.</title>
        <authorList>
            <person name="Calderon-Copete S.P."/>
            <person name="Wigger G."/>
            <person name="Wunderlin C."/>
            <person name="Schmidheini T."/>
            <person name="Frey J."/>
            <person name="Quail M.A."/>
            <person name="Falquet L."/>
        </authorList>
    </citation>
    <scope>NUCLEOTIDE SEQUENCE [LARGE SCALE GENOMIC DNA]</scope>
    <source>
        <strain evidence="2">ATCC 25834 / NCTC 10147 / HRC/581</strain>
    </source>
</reference>
<dbReference type="AlphaFoldDB" id="C5J6F3"/>
<sequence>MEFFKNERVIESIIKKHFSTHKTNTKYQNHYNEEINWQVKRWTLHDSKKAIKFGNRWYFSYENKLLFSKSFSHIVPIICDTEKDKENLIMDMYLYTYSQNLYQYNQNWKYTITDEQIFNYKRVEFFNEDGKKTKDLWVNFDNKHLDHKTLFLEWEKRNYKHQNFFDITEIIFVANYSDLLLNKLKEKNIEIDLIGSSRTSINLYVANLYALEKSIKNYIMTVEDKAKAFEDLKNMTHKADKLAKSTTFSQFFKKFEIDPGSDFEVVTKLSNEFEGLKHFLIPDYNKNLTLRFRKIDNHKSKGIYFPHAENLTININNHKEHESPHITSFFHEYAHHIDSMLGYKVDSPSANLINLRIPFSLSNPDFAKLHKKYIEVFETQEHLEKIKNFKKAKIKNYLTSESEVFARGFERYLAELDFQSSFNRTQDQLDLSSQDVFNYLDKDTKDDFYKMYEDIFEVKKKMEFVEKSSLEMRTMENEVDQKLEDELIKKELLPELIKIEKNENLVHEIKDTLAAKMVENYKQKYFEVLNDLSPSNLSNDLTQYYENLLKKSILENSNLIDFRNKFIDQEIEGEFWEIVGTKYKEYSNKLEQFKSTEKNKKIGQVSLFEYELEQNNSKVAKMKMKLK</sequence>
<gene>
    <name evidence="1" type="ordered locus">MCJ_003560</name>
</gene>
<proteinExistence type="predicted"/>
<name>C5J6F3_MESCH</name>
<accession>C5J6F3</accession>
<evidence type="ECO:0000313" key="2">
    <source>
        <dbReference type="Proteomes" id="UP000001491"/>
    </source>
</evidence>
<dbReference type="Proteomes" id="UP000001491">
    <property type="component" value="Chromosome"/>
</dbReference>